<dbReference type="EMBL" id="BAAANH010000004">
    <property type="protein sequence ID" value="GAA1760847.1"/>
    <property type="molecule type" value="Genomic_DNA"/>
</dbReference>
<comment type="caution">
    <text evidence="5">The sequence shown here is derived from an EMBL/GenBank/DDBJ whole genome shotgun (WGS) entry which is preliminary data.</text>
</comment>
<keyword evidence="6" id="KW-1185">Reference proteome</keyword>
<dbReference type="Proteomes" id="UP001500506">
    <property type="component" value="Unassembled WGS sequence"/>
</dbReference>
<keyword evidence="3" id="KW-0274">FAD</keyword>
<accession>A0ABN2KN79</accession>
<protein>
    <submittedName>
        <fullName evidence="5">FAD-dependent monooxygenase</fullName>
    </submittedName>
</protein>
<dbReference type="InterPro" id="IPR036188">
    <property type="entry name" value="FAD/NAD-bd_sf"/>
</dbReference>
<reference evidence="5 6" key="1">
    <citation type="journal article" date="2019" name="Int. J. Syst. Evol. Microbiol.">
        <title>The Global Catalogue of Microorganisms (GCM) 10K type strain sequencing project: providing services to taxonomists for standard genome sequencing and annotation.</title>
        <authorList>
            <consortium name="The Broad Institute Genomics Platform"/>
            <consortium name="The Broad Institute Genome Sequencing Center for Infectious Disease"/>
            <person name="Wu L."/>
            <person name="Ma J."/>
        </authorList>
    </citation>
    <scope>NUCLEOTIDE SEQUENCE [LARGE SCALE GENOMIC DNA]</scope>
    <source>
        <strain evidence="5 6">JCM 14319</strain>
    </source>
</reference>
<dbReference type="PRINTS" id="PR00420">
    <property type="entry name" value="RNGMNOXGNASE"/>
</dbReference>
<proteinExistence type="predicted"/>
<dbReference type="InterPro" id="IPR050641">
    <property type="entry name" value="RIFMO-like"/>
</dbReference>
<name>A0ABN2KN79_9MICO</name>
<evidence type="ECO:0000256" key="1">
    <source>
        <dbReference type="ARBA" id="ARBA00001974"/>
    </source>
</evidence>
<keyword evidence="5" id="KW-0503">Monooxygenase</keyword>
<dbReference type="PANTHER" id="PTHR43004:SF19">
    <property type="entry name" value="BINDING MONOOXYGENASE, PUTATIVE (JCVI)-RELATED"/>
    <property type="match status" value="1"/>
</dbReference>
<dbReference type="SUPFAM" id="SSF51905">
    <property type="entry name" value="FAD/NAD(P)-binding domain"/>
    <property type="match status" value="1"/>
</dbReference>
<dbReference type="Gene3D" id="3.50.50.60">
    <property type="entry name" value="FAD/NAD(P)-binding domain"/>
    <property type="match status" value="1"/>
</dbReference>
<dbReference type="GO" id="GO:0004497">
    <property type="term" value="F:monooxygenase activity"/>
    <property type="evidence" value="ECO:0007669"/>
    <property type="project" value="UniProtKB-KW"/>
</dbReference>
<feature type="domain" description="FAD-binding" evidence="4">
    <location>
        <begin position="10"/>
        <end position="377"/>
    </location>
</feature>
<keyword evidence="5" id="KW-0560">Oxidoreductase</keyword>
<evidence type="ECO:0000313" key="5">
    <source>
        <dbReference type="EMBL" id="GAA1760847.1"/>
    </source>
</evidence>
<dbReference type="Gene3D" id="3.30.70.2450">
    <property type="match status" value="1"/>
</dbReference>
<evidence type="ECO:0000259" key="4">
    <source>
        <dbReference type="Pfam" id="PF01494"/>
    </source>
</evidence>
<dbReference type="PANTHER" id="PTHR43004">
    <property type="entry name" value="TRK SYSTEM POTASSIUM UPTAKE PROTEIN"/>
    <property type="match status" value="1"/>
</dbReference>
<evidence type="ECO:0000313" key="6">
    <source>
        <dbReference type="Proteomes" id="UP001500506"/>
    </source>
</evidence>
<gene>
    <name evidence="5" type="ORF">GCM10009747_19930</name>
</gene>
<dbReference type="RefSeq" id="WP_232497798.1">
    <property type="nucleotide sequence ID" value="NZ_BAAANH010000004.1"/>
</dbReference>
<evidence type="ECO:0000256" key="3">
    <source>
        <dbReference type="ARBA" id="ARBA00022827"/>
    </source>
</evidence>
<dbReference type="Pfam" id="PF01494">
    <property type="entry name" value="FAD_binding_3"/>
    <property type="match status" value="1"/>
</dbReference>
<sequence>MAGPREELHADVLVVGAGPSGLMAAVCLAKLGVDVLIVDGKQGPTRESRALGVQARSMELYDQLGLVDRVLAERAPAPAVVPGAGRRAFGRVEFAGLGGGVSPYAEITVFEQSRNERLLVEALGDLGREVRWGHALERLEVIGPADLDTRSALLDQRERDEPDDERRGGASVIATLAGPKGEVTVRARYCIGADGSHSRVRESLGIPFEGVTNAYTYYIADASEVTGLAGDAVNLRFTTEHFLLAFPMGTGPRGERRMRLLGIVRDDDLDADGHLREANVRALIGREFGVEYVQTSWFTTYRVHHRLAGRFREGPCFIVGDAAHIHSPVGAQGMNTGLQEAHNLACALADVLVGSMPDRRLDRFEAERRPVGKTLVATTDRMFGEITAETQFARFVRGRALPFFGPLGVRLVPRLVGGRIFGYLSQTRIHYRMSPHDLRRDHVVGRRLPWTGDNFDVLRSMTWQVHGYGVYAPEVHAIAASVGLEGHAFGPDPHGRLDPALVYLVRRDGFVAAAASARAVPGGPPAFREQLAG</sequence>
<evidence type="ECO:0000256" key="2">
    <source>
        <dbReference type="ARBA" id="ARBA00022630"/>
    </source>
</evidence>
<comment type="cofactor">
    <cofactor evidence="1">
        <name>FAD</name>
        <dbReference type="ChEBI" id="CHEBI:57692"/>
    </cofactor>
</comment>
<dbReference type="InterPro" id="IPR002938">
    <property type="entry name" value="FAD-bd"/>
</dbReference>
<organism evidence="5 6">
    <name type="scientific">Agromyces humatus</name>
    <dbReference type="NCBI Taxonomy" id="279573"/>
    <lineage>
        <taxon>Bacteria</taxon>
        <taxon>Bacillati</taxon>
        <taxon>Actinomycetota</taxon>
        <taxon>Actinomycetes</taxon>
        <taxon>Micrococcales</taxon>
        <taxon>Microbacteriaceae</taxon>
        <taxon>Agromyces</taxon>
    </lineage>
</organism>
<keyword evidence="2" id="KW-0285">Flavoprotein</keyword>